<feature type="transmembrane region" description="Helical" evidence="1">
    <location>
        <begin position="47"/>
        <end position="70"/>
    </location>
</feature>
<evidence type="ECO:0000256" key="1">
    <source>
        <dbReference type="SAM" id="Phobius"/>
    </source>
</evidence>
<accession>A0ABU6Q1J3</accession>
<gene>
    <name evidence="2" type="ORF">P9847_24390</name>
</gene>
<reference evidence="2 3" key="1">
    <citation type="submission" date="2023-03" db="EMBL/GenBank/DDBJ databases">
        <title>Bacillus Genome Sequencing.</title>
        <authorList>
            <person name="Dunlap C."/>
        </authorList>
    </citation>
    <scope>NUCLEOTIDE SEQUENCE [LARGE SCALE GENOMIC DNA]</scope>
    <source>
        <strain evidence="2 3">NRS-52</strain>
    </source>
</reference>
<feature type="transmembrane region" description="Helical" evidence="1">
    <location>
        <begin position="77"/>
        <end position="98"/>
    </location>
</feature>
<dbReference type="RefSeq" id="WP_328281787.1">
    <property type="nucleotide sequence ID" value="NZ_JARTLD010000066.1"/>
</dbReference>
<dbReference type="Proteomes" id="UP001343257">
    <property type="component" value="Unassembled WGS sequence"/>
</dbReference>
<organism evidence="2 3">
    <name type="scientific">Paenibacillus chibensis</name>
    <dbReference type="NCBI Taxonomy" id="59846"/>
    <lineage>
        <taxon>Bacteria</taxon>
        <taxon>Bacillati</taxon>
        <taxon>Bacillota</taxon>
        <taxon>Bacilli</taxon>
        <taxon>Bacillales</taxon>
        <taxon>Paenibacillaceae</taxon>
        <taxon>Paenibacillus</taxon>
    </lineage>
</organism>
<comment type="caution">
    <text evidence="2">The sequence shown here is derived from an EMBL/GenBank/DDBJ whole genome shotgun (WGS) entry which is preliminary data.</text>
</comment>
<keyword evidence="1" id="KW-0812">Transmembrane</keyword>
<proteinExistence type="predicted"/>
<sequence>MKNPTAFAILLTLNILYGLTLFLYPIMLYMSVFLFDAPSSYRYWGTYAIAFTIMSYPLWPILSLLCWVFYHRGSYKWAYMIANLALVWLLVLILMFIIV</sequence>
<keyword evidence="1" id="KW-0472">Membrane</keyword>
<evidence type="ECO:0000313" key="2">
    <source>
        <dbReference type="EMBL" id="MED5020412.1"/>
    </source>
</evidence>
<protein>
    <submittedName>
        <fullName evidence="2">Uncharacterized protein</fullName>
    </submittedName>
</protein>
<name>A0ABU6Q1J3_9BACL</name>
<evidence type="ECO:0000313" key="3">
    <source>
        <dbReference type="Proteomes" id="UP001343257"/>
    </source>
</evidence>
<dbReference type="EMBL" id="JARTLD010000066">
    <property type="protein sequence ID" value="MED5020412.1"/>
    <property type="molecule type" value="Genomic_DNA"/>
</dbReference>
<feature type="transmembrane region" description="Helical" evidence="1">
    <location>
        <begin position="7"/>
        <end position="27"/>
    </location>
</feature>
<keyword evidence="3" id="KW-1185">Reference proteome</keyword>
<keyword evidence="1" id="KW-1133">Transmembrane helix</keyword>